<keyword evidence="2" id="KW-1185">Reference proteome</keyword>
<dbReference type="RefSeq" id="WP_100254147.1">
    <property type="nucleotide sequence ID" value="NZ_CP015819.1"/>
</dbReference>
<dbReference type="Proteomes" id="UP000231179">
    <property type="component" value="Chromosome"/>
</dbReference>
<sequence>MGTLTFIVPSALTLVSCNTPKTDEEDKTPSVKTEYSDEDYLNVIGEFEYEDLGGGNIKLTSKGNKIAFGKNGPSNLAYSMNMSEEKRDEIFFLPYELDLPTDTSKPYPTEIISFFTFKEVDLDDYDGFWKDTVEKSREETNLNTRKNGEMLYYTNWSPGTYQASNKFKHFQINVKNIDSSGPDLMLNWVTVTKSFQLANFHFNFIDNIEKVFKKLWEKAEFKDVSEYFLKLPKSGEIPEVKLAYFSNASSFRSSYIYSDFAEVFASSYMADYDELKELGVLKEMWEFKNLNYESYKYDGYKEEFSITYRFNFSGITDLWYLLHISSI</sequence>
<proteinExistence type="predicted"/>
<dbReference type="AlphaFoldDB" id="A0A1Y0L038"/>
<name>A0A1Y0L038_9MOLU</name>
<evidence type="ECO:0000313" key="1">
    <source>
        <dbReference type="EMBL" id="ATX70583.1"/>
    </source>
</evidence>
<organism evidence="1 2">
    <name type="scientific">Spiroplasma clarkii</name>
    <dbReference type="NCBI Taxonomy" id="2139"/>
    <lineage>
        <taxon>Bacteria</taxon>
        <taxon>Bacillati</taxon>
        <taxon>Mycoplasmatota</taxon>
        <taxon>Mollicutes</taxon>
        <taxon>Entomoplasmatales</taxon>
        <taxon>Spiroplasmataceae</taxon>
        <taxon>Spiroplasma</taxon>
    </lineage>
</organism>
<protein>
    <submittedName>
        <fullName evidence="1">Uncharacterized protein</fullName>
    </submittedName>
</protein>
<reference evidence="1 2" key="1">
    <citation type="submission" date="2017-11" db="EMBL/GenBank/DDBJ databases">
        <title>Complete genome sequence of Spiroplasma clarkii CN-5 (DSM 19994).</title>
        <authorList>
            <person name="Tsai Y.-M."/>
            <person name="Chang A."/>
            <person name="Lo W.-S."/>
            <person name="Kuo C.-H."/>
        </authorList>
    </citation>
    <scope>NUCLEOTIDE SEQUENCE [LARGE SCALE GENOMIC DNA]</scope>
    <source>
        <strain evidence="1 2">CN-5</strain>
    </source>
</reference>
<dbReference type="EMBL" id="CP024870">
    <property type="protein sequence ID" value="ATX70583.1"/>
    <property type="molecule type" value="Genomic_DNA"/>
</dbReference>
<gene>
    <name evidence="1" type="ORF">SCLAR_v1c02530</name>
</gene>
<evidence type="ECO:0000313" key="2">
    <source>
        <dbReference type="Proteomes" id="UP000231179"/>
    </source>
</evidence>
<dbReference type="KEGG" id="scla:SCLARK_00418"/>
<accession>A0A1Y0L038</accession>